<comment type="caution">
    <text evidence="1">The sequence shown here is derived from an EMBL/GenBank/DDBJ whole genome shotgun (WGS) entry which is preliminary data.</text>
</comment>
<protein>
    <submittedName>
        <fullName evidence="1">Uncharacterized protein</fullName>
    </submittedName>
</protein>
<dbReference type="Gene3D" id="1.20.58.2180">
    <property type="match status" value="1"/>
</dbReference>
<reference evidence="1 2" key="1">
    <citation type="submission" date="2024-06" db="EMBL/GenBank/DDBJ databases">
        <title>Genomic Encyclopedia of Type Strains, Phase IV (KMG-IV): sequencing the most valuable type-strain genomes for metagenomic binning, comparative biology and taxonomic classification.</title>
        <authorList>
            <person name="Goeker M."/>
        </authorList>
    </citation>
    <scope>NUCLEOTIDE SEQUENCE [LARGE SCALE GENOMIC DNA]</scope>
    <source>
        <strain evidence="1 2">DSM 19261</strain>
    </source>
</reference>
<evidence type="ECO:0000313" key="1">
    <source>
        <dbReference type="EMBL" id="MET3571384.1"/>
    </source>
</evidence>
<dbReference type="RefSeq" id="WP_156200181.1">
    <property type="nucleotide sequence ID" value="NZ_JBBNHW010000002.1"/>
</dbReference>
<sequence length="46" mass="5407">MTNLLYPDLYDVDIVDLAIDYYKVMYHVDVAREDMEGLLVDSVPRK</sequence>
<gene>
    <name evidence="1" type="ORF">ABID13_003029</name>
</gene>
<evidence type="ECO:0000313" key="2">
    <source>
        <dbReference type="Proteomes" id="UP001549200"/>
    </source>
</evidence>
<name>A0ABV2FZB9_9FIRM</name>
<dbReference type="EMBL" id="JBEPLZ010000010">
    <property type="protein sequence ID" value="MET3571384.1"/>
    <property type="molecule type" value="Genomic_DNA"/>
</dbReference>
<accession>A0ABV2FZB9</accession>
<organism evidence="1 2">
    <name type="scientific">Enterocloster citroniae</name>
    <dbReference type="NCBI Taxonomy" id="358743"/>
    <lineage>
        <taxon>Bacteria</taxon>
        <taxon>Bacillati</taxon>
        <taxon>Bacillota</taxon>
        <taxon>Clostridia</taxon>
        <taxon>Lachnospirales</taxon>
        <taxon>Lachnospiraceae</taxon>
        <taxon>Enterocloster</taxon>
    </lineage>
</organism>
<dbReference type="Proteomes" id="UP001549200">
    <property type="component" value="Unassembled WGS sequence"/>
</dbReference>
<keyword evidence="2" id="KW-1185">Reference proteome</keyword>
<proteinExistence type="predicted"/>
<dbReference type="GeneID" id="93164280"/>